<dbReference type="GO" id="GO:0016209">
    <property type="term" value="F:antioxidant activity"/>
    <property type="evidence" value="ECO:0007669"/>
    <property type="project" value="InterPro"/>
</dbReference>
<name>A0A418YIJ9_9GAMM</name>
<reference evidence="2 3" key="2">
    <citation type="submission" date="2019-01" db="EMBL/GenBank/DDBJ databases">
        <title>Motilimonas pumilus sp. nov., isolated from the gut of sea cucumber (Apostichopus japonicus).</title>
        <authorList>
            <person name="Wang F.-Q."/>
            <person name="Ren L.-H."/>
            <person name="Lin Y.-W."/>
            <person name="Sun G.-H."/>
            <person name="Du Z.-J."/>
            <person name="Zhao J.-X."/>
            <person name="Liu X.-J."/>
            <person name="Liu L.-J."/>
        </authorList>
    </citation>
    <scope>NUCLEOTIDE SEQUENCE [LARGE SCALE GENOMIC DNA]</scope>
    <source>
        <strain evidence="2 3">PLHSC7-2</strain>
    </source>
</reference>
<dbReference type="InterPro" id="IPR036249">
    <property type="entry name" value="Thioredoxin-like_sf"/>
</dbReference>
<sequence length="167" mass="19420">MKLNKWRKWTGQGVSFLLLLFIISSVADWWRGRDLIHQPIPDITVYDIEGKAINLAQLSQQQAPTLIYFWGTWCPVCNYVSPAVSWLSQHYQIVSVALRSGEPDRVRQYLEHHDYEFNTINDPQNRLGAAWGIRVTPTLVVIKDGKIQYYTTGFTSLPGIWWRLWLA</sequence>
<dbReference type="InterPro" id="IPR050553">
    <property type="entry name" value="Thioredoxin_ResA/DsbE_sf"/>
</dbReference>
<protein>
    <submittedName>
        <fullName evidence="2">Protein disulfide oxidoreductase</fullName>
    </submittedName>
</protein>
<dbReference type="CDD" id="cd03011">
    <property type="entry name" value="TlpA_like_ScsD_MtbDsbE"/>
    <property type="match status" value="1"/>
</dbReference>
<dbReference type="PANTHER" id="PTHR42852:SF17">
    <property type="entry name" value="THIOREDOXIN-LIKE PROTEIN HI_1115"/>
    <property type="match status" value="1"/>
</dbReference>
<dbReference type="SUPFAM" id="SSF52833">
    <property type="entry name" value="Thioredoxin-like"/>
    <property type="match status" value="1"/>
</dbReference>
<evidence type="ECO:0000313" key="2">
    <source>
        <dbReference type="EMBL" id="RJG50442.1"/>
    </source>
</evidence>
<dbReference type="RefSeq" id="WP_119909244.1">
    <property type="nucleotide sequence ID" value="NZ_QZCH01000002.1"/>
</dbReference>
<dbReference type="GO" id="GO:0016491">
    <property type="term" value="F:oxidoreductase activity"/>
    <property type="evidence" value="ECO:0007669"/>
    <property type="project" value="InterPro"/>
</dbReference>
<evidence type="ECO:0000259" key="1">
    <source>
        <dbReference type="PROSITE" id="PS51352"/>
    </source>
</evidence>
<dbReference type="Proteomes" id="UP000283255">
    <property type="component" value="Unassembled WGS sequence"/>
</dbReference>
<dbReference type="AlphaFoldDB" id="A0A418YIJ9"/>
<dbReference type="EMBL" id="QZCH01000002">
    <property type="protein sequence ID" value="RJG50442.1"/>
    <property type="molecule type" value="Genomic_DNA"/>
</dbReference>
<accession>A0A418YIJ9</accession>
<dbReference type="InterPro" id="IPR000866">
    <property type="entry name" value="AhpC/TSA"/>
</dbReference>
<organism evidence="2 3">
    <name type="scientific">Motilimonas pumila</name>
    <dbReference type="NCBI Taxonomy" id="2303987"/>
    <lineage>
        <taxon>Bacteria</taxon>
        <taxon>Pseudomonadati</taxon>
        <taxon>Pseudomonadota</taxon>
        <taxon>Gammaproteobacteria</taxon>
        <taxon>Alteromonadales</taxon>
        <taxon>Alteromonadales genera incertae sedis</taxon>
        <taxon>Motilimonas</taxon>
    </lineage>
</organism>
<keyword evidence="3" id="KW-1185">Reference proteome</keyword>
<reference evidence="2 3" key="1">
    <citation type="submission" date="2018-09" db="EMBL/GenBank/DDBJ databases">
        <authorList>
            <person name="Wang F."/>
        </authorList>
    </citation>
    <scope>NUCLEOTIDE SEQUENCE [LARGE SCALE GENOMIC DNA]</scope>
    <source>
        <strain evidence="2 3">PLHSC7-2</strain>
    </source>
</reference>
<dbReference type="Gene3D" id="3.40.30.10">
    <property type="entry name" value="Glutaredoxin"/>
    <property type="match status" value="1"/>
</dbReference>
<feature type="domain" description="Thioredoxin" evidence="1">
    <location>
        <begin position="34"/>
        <end position="167"/>
    </location>
</feature>
<dbReference type="Pfam" id="PF00578">
    <property type="entry name" value="AhpC-TSA"/>
    <property type="match status" value="1"/>
</dbReference>
<dbReference type="OrthoDB" id="9796554at2"/>
<dbReference type="PANTHER" id="PTHR42852">
    <property type="entry name" value="THIOL:DISULFIDE INTERCHANGE PROTEIN DSBE"/>
    <property type="match status" value="1"/>
</dbReference>
<dbReference type="PROSITE" id="PS51352">
    <property type="entry name" value="THIOREDOXIN_2"/>
    <property type="match status" value="1"/>
</dbReference>
<evidence type="ECO:0000313" key="3">
    <source>
        <dbReference type="Proteomes" id="UP000283255"/>
    </source>
</evidence>
<dbReference type="InterPro" id="IPR013766">
    <property type="entry name" value="Thioredoxin_domain"/>
</dbReference>
<proteinExistence type="predicted"/>
<comment type="caution">
    <text evidence="2">The sequence shown here is derived from an EMBL/GenBank/DDBJ whole genome shotgun (WGS) entry which is preliminary data.</text>
</comment>
<gene>
    <name evidence="2" type="ORF">D1Z90_02890</name>
</gene>